<dbReference type="PANTHER" id="PTHR13096:SF9">
    <property type="entry name" value="BIFUNCTIONAL LYSINE-SPECIFIC DEMETHYLASE AND HISTIDYL-HYDROXYLASE"/>
    <property type="match status" value="1"/>
</dbReference>
<dbReference type="OrthoDB" id="425950at2759"/>
<evidence type="ECO:0000259" key="4">
    <source>
        <dbReference type="PROSITE" id="PS51184"/>
    </source>
</evidence>
<comment type="cofactor">
    <cofactor evidence="3">
        <name>Fe(2+)</name>
        <dbReference type="ChEBI" id="CHEBI:29033"/>
    </cofactor>
    <text evidence="3">Binds 1 Fe(2+) ion per subunit.</text>
</comment>
<dbReference type="PROSITE" id="PS51184">
    <property type="entry name" value="JMJC"/>
    <property type="match status" value="1"/>
</dbReference>
<dbReference type="AlphaFoldDB" id="A0A8K0HIB6"/>
<keyword evidence="3" id="KW-0560">Oxidoreductase</keyword>
<keyword evidence="3" id="KW-0805">Transcription regulation</keyword>
<reference evidence="5" key="1">
    <citation type="submission" date="2020-03" db="EMBL/GenBank/DDBJ databases">
        <title>A high-quality chromosome-level genome assembly of a woody plant with both climbing and erect habits, Rhamnella rubrinervis.</title>
        <authorList>
            <person name="Lu Z."/>
            <person name="Yang Y."/>
            <person name="Zhu X."/>
            <person name="Sun Y."/>
        </authorList>
    </citation>
    <scope>NUCLEOTIDE SEQUENCE</scope>
    <source>
        <strain evidence="5">BYM</strain>
        <tissue evidence="5">Leaf</tissue>
    </source>
</reference>
<keyword evidence="6" id="KW-1185">Reference proteome</keyword>
<gene>
    <name evidence="5" type="ORF">FNV43_RR03142</name>
</gene>
<dbReference type="PANTHER" id="PTHR13096">
    <property type="entry name" value="MINA53 MYC INDUCED NUCLEAR ANTIGEN"/>
    <property type="match status" value="1"/>
</dbReference>
<dbReference type="InterPro" id="IPR003347">
    <property type="entry name" value="JmjC_dom"/>
</dbReference>
<evidence type="ECO:0000256" key="1">
    <source>
        <dbReference type="ARBA" id="ARBA00022723"/>
    </source>
</evidence>
<dbReference type="Pfam" id="PF08007">
    <property type="entry name" value="JmjC_2"/>
    <property type="match status" value="1"/>
</dbReference>
<accession>A0A8K0HIB6</accession>
<protein>
    <recommendedName>
        <fullName evidence="3">Bifunctional lysine-specific demethylase and histidyl-hydroxylase</fullName>
        <ecNumber evidence="3">1.14.11.-</ecNumber>
    </recommendedName>
</protein>
<keyword evidence="3" id="KW-0539">Nucleus</keyword>
<dbReference type="GO" id="GO:0032453">
    <property type="term" value="F:histone H3K4 demethylase activity"/>
    <property type="evidence" value="ECO:0007669"/>
    <property type="project" value="TreeGrafter"/>
</dbReference>
<name>A0A8K0HIB6_9ROSA</name>
<keyword evidence="3" id="KW-0223">Dioxygenase</keyword>
<proteinExistence type="inferred from homology"/>
<evidence type="ECO:0000256" key="2">
    <source>
        <dbReference type="ARBA" id="ARBA00023004"/>
    </source>
</evidence>
<dbReference type="EC" id="1.14.11.-" evidence="3"/>
<dbReference type="GO" id="GO:0051864">
    <property type="term" value="F:histone H3K36 demethylase activity"/>
    <property type="evidence" value="ECO:0007669"/>
    <property type="project" value="TreeGrafter"/>
</dbReference>
<comment type="caution">
    <text evidence="5">The sequence shown here is derived from an EMBL/GenBank/DDBJ whole genome shotgun (WGS) entry which is preliminary data.</text>
</comment>
<comment type="similarity">
    <text evidence="3">Belongs to the ROX family.</text>
</comment>
<dbReference type="Gene3D" id="2.60.120.650">
    <property type="entry name" value="Cupin"/>
    <property type="match status" value="1"/>
</dbReference>
<keyword evidence="2 3" id="KW-0408">Iron</keyword>
<evidence type="ECO:0000313" key="5">
    <source>
        <dbReference type="EMBL" id="KAF3452709.1"/>
    </source>
</evidence>
<keyword evidence="3" id="KW-0804">Transcription</keyword>
<evidence type="ECO:0000256" key="3">
    <source>
        <dbReference type="RuleBase" id="RU366061"/>
    </source>
</evidence>
<evidence type="ECO:0000313" key="6">
    <source>
        <dbReference type="Proteomes" id="UP000796880"/>
    </source>
</evidence>
<dbReference type="GO" id="GO:0005506">
    <property type="term" value="F:iron ion binding"/>
    <property type="evidence" value="ECO:0007669"/>
    <property type="project" value="UniProtKB-UniRule"/>
</dbReference>
<sequence length="781" mass="87541">MENCSKRRRTAEAWNNIDNGADSDSEFNTIFALLLAALSNLHIQLPNSISIINKCLSKLRRSLHQTLPINPILSLLPFLIRSKRPGIACRGAGIVGAASLLSLEMNEAIALDGETLKALVSALGHPKRTVTMAACNAVLDLCTTSIGRQCLLNFSALEAVIFRFLQVPKSPTSVSLCTVDGGSITCCNIGFEGDEFPVLLLNAAINLINACNIQQLERMPNNLFVALLAFLKKLWPQVRSEMLLDSSVKLDQEEDFYISNIEIKDLAESMFRLSICVGQLSMDLSVELVKRRIFGLGDSSFEDFMLNHWEVSSFLVERVSEGSNDEDDIFSRFLQSSNSAGSFPFFLSSMLQNMVSCLPIASDELDILGFMKDVRDKLGSPIIYQQDVRVLRTKLPLEREEHFFQFTSKSCCLMDCQTFKLDDVLKCGEACQEGYTVALRGMEFRFESIAAIADGLASLFGQPSVGVNMYLTPPNSQGLARHCDDHCVFVCQLLGTKQWKVFSKSNSQLPRLYEPLDSLHCSDLSEVENSSAACKLFSLRVGDVLYIPRGFPHEAYTNNCDGTAGFSLHLTLGIEVEPPFEWEGFVHVALNYWSRNRKPCQDSEYSSGVLYDISVNLLHVTIGLIADSDHTFRKACLAGAISLPSYSNNRLDLTQKTIFSHLLSKINIDPRFLEVLRSVEIAIQKNEDPFQRIKWLQILNHEMETVERHDWNMPSTGPENLSSLFGQDKYNVEAAFSEVKSRFCSEVKFNDVIESYKMVLERYKRVRKQYMNGMISLHCGA</sequence>
<dbReference type="Proteomes" id="UP000796880">
    <property type="component" value="Unassembled WGS sequence"/>
</dbReference>
<dbReference type="InterPro" id="IPR039994">
    <property type="entry name" value="NO66-like"/>
</dbReference>
<keyword evidence="1 3" id="KW-0479">Metal-binding</keyword>
<dbReference type="GO" id="GO:0005730">
    <property type="term" value="C:nucleolus"/>
    <property type="evidence" value="ECO:0007669"/>
    <property type="project" value="TreeGrafter"/>
</dbReference>
<comment type="subcellular location">
    <subcellularLocation>
        <location evidence="3">Nucleus</location>
    </subcellularLocation>
</comment>
<feature type="domain" description="JmjC" evidence="4">
    <location>
        <begin position="435"/>
        <end position="591"/>
    </location>
</feature>
<dbReference type="EMBL" id="VOIH02000002">
    <property type="protein sequence ID" value="KAF3452709.1"/>
    <property type="molecule type" value="Genomic_DNA"/>
</dbReference>
<dbReference type="SUPFAM" id="SSF51197">
    <property type="entry name" value="Clavaminate synthase-like"/>
    <property type="match status" value="1"/>
</dbReference>
<organism evidence="5 6">
    <name type="scientific">Rhamnella rubrinervis</name>
    <dbReference type="NCBI Taxonomy" id="2594499"/>
    <lineage>
        <taxon>Eukaryota</taxon>
        <taxon>Viridiplantae</taxon>
        <taxon>Streptophyta</taxon>
        <taxon>Embryophyta</taxon>
        <taxon>Tracheophyta</taxon>
        <taxon>Spermatophyta</taxon>
        <taxon>Magnoliopsida</taxon>
        <taxon>eudicotyledons</taxon>
        <taxon>Gunneridae</taxon>
        <taxon>Pentapetalae</taxon>
        <taxon>rosids</taxon>
        <taxon>fabids</taxon>
        <taxon>Rosales</taxon>
        <taxon>Rhamnaceae</taxon>
        <taxon>rhamnoid group</taxon>
        <taxon>Rhamneae</taxon>
        <taxon>Rhamnella</taxon>
    </lineage>
</organism>
<comment type="function">
    <text evidence="3">Oxygenase that can act as both a histone lysine demethylase and a ribosomal histidine hydroxylase.</text>
</comment>